<evidence type="ECO:0000256" key="1">
    <source>
        <dbReference type="ARBA" id="ARBA00008361"/>
    </source>
</evidence>
<dbReference type="Gene3D" id="3.40.50.150">
    <property type="entry name" value="Vaccinia Virus protein VP39"/>
    <property type="match status" value="1"/>
</dbReference>
<proteinExistence type="inferred from homology"/>
<keyword evidence="2 5" id="KW-0489">Methyltransferase</keyword>
<dbReference type="OrthoDB" id="9797252at2"/>
<dbReference type="Proteomes" id="UP000254794">
    <property type="component" value="Unassembled WGS sequence"/>
</dbReference>
<dbReference type="CDD" id="cd02440">
    <property type="entry name" value="AdoMet_MTases"/>
    <property type="match status" value="1"/>
</dbReference>
<sequence length="264" mass="30407">MDKKSKQLFLGDAQSYTKARPNYPAQLFSTLFEYAKPSLNTKPFIIVDVGCGTGIATRGIYASIQKNTIVFGIEPNLRMLAEANKIGFNKNLIFIAGQAENLPLEHSTVDIILVAQAMQYFNRQIFYTEAQRVLRTNGTIAIIENNRNWQASPFLEYFEIFLEKNSYDINQKHYSRNYRAFPFKEELTKYFANTMEKQVNWVKDMAPEAFWEMAKSSTSGQQAINNLSEKVAKQKLLKLANNYLDQHGMLNIPYMSKIYLAKKM</sequence>
<name>A0A378JK66_9GAMM</name>
<dbReference type="PANTHER" id="PTHR44942:SF4">
    <property type="entry name" value="METHYLTRANSFERASE TYPE 11 DOMAIN-CONTAINING PROTEIN"/>
    <property type="match status" value="1"/>
</dbReference>
<dbReference type="RefSeq" id="WP_115330785.1">
    <property type="nucleotide sequence ID" value="NZ_CAAAHP010000001.1"/>
</dbReference>
<evidence type="ECO:0000256" key="3">
    <source>
        <dbReference type="ARBA" id="ARBA00022679"/>
    </source>
</evidence>
<keyword evidence="3 5" id="KW-0808">Transferase</keyword>
<dbReference type="InterPro" id="IPR051052">
    <property type="entry name" value="Diverse_substrate_MTase"/>
</dbReference>
<dbReference type="EMBL" id="UGOD01000001">
    <property type="protein sequence ID" value="STX51131.1"/>
    <property type="molecule type" value="Genomic_DNA"/>
</dbReference>
<dbReference type="PANTHER" id="PTHR44942">
    <property type="entry name" value="METHYLTRANSF_11 DOMAIN-CONTAINING PROTEIN"/>
    <property type="match status" value="1"/>
</dbReference>
<dbReference type="InterPro" id="IPR029063">
    <property type="entry name" value="SAM-dependent_MTases_sf"/>
</dbReference>
<organism evidence="5 6">
    <name type="scientific">Legionella busanensis</name>
    <dbReference type="NCBI Taxonomy" id="190655"/>
    <lineage>
        <taxon>Bacteria</taxon>
        <taxon>Pseudomonadati</taxon>
        <taxon>Pseudomonadota</taxon>
        <taxon>Gammaproteobacteria</taxon>
        <taxon>Legionellales</taxon>
        <taxon>Legionellaceae</taxon>
        <taxon>Legionella</taxon>
    </lineage>
</organism>
<dbReference type="Pfam" id="PF08241">
    <property type="entry name" value="Methyltransf_11"/>
    <property type="match status" value="1"/>
</dbReference>
<gene>
    <name evidence="5" type="ORF">NCTC13316_01223</name>
</gene>
<comment type="similarity">
    <text evidence="1">Belongs to the methyltransferase superfamily.</text>
</comment>
<keyword evidence="6" id="KW-1185">Reference proteome</keyword>
<dbReference type="AlphaFoldDB" id="A0A378JK66"/>
<dbReference type="GO" id="GO:0032259">
    <property type="term" value="P:methylation"/>
    <property type="evidence" value="ECO:0007669"/>
    <property type="project" value="UniProtKB-KW"/>
</dbReference>
<dbReference type="SUPFAM" id="SSF53335">
    <property type="entry name" value="S-adenosyl-L-methionine-dependent methyltransferases"/>
    <property type="match status" value="1"/>
</dbReference>
<feature type="domain" description="Methyltransferase type 11" evidence="4">
    <location>
        <begin position="47"/>
        <end position="142"/>
    </location>
</feature>
<evidence type="ECO:0000256" key="2">
    <source>
        <dbReference type="ARBA" id="ARBA00022603"/>
    </source>
</evidence>
<dbReference type="GO" id="GO:0008757">
    <property type="term" value="F:S-adenosylmethionine-dependent methyltransferase activity"/>
    <property type="evidence" value="ECO:0007669"/>
    <property type="project" value="InterPro"/>
</dbReference>
<protein>
    <submittedName>
        <fullName evidence="5">Trans-aconitate methyltransferase</fullName>
    </submittedName>
</protein>
<evidence type="ECO:0000259" key="4">
    <source>
        <dbReference type="Pfam" id="PF08241"/>
    </source>
</evidence>
<evidence type="ECO:0000313" key="6">
    <source>
        <dbReference type="Proteomes" id="UP000254794"/>
    </source>
</evidence>
<dbReference type="InterPro" id="IPR013216">
    <property type="entry name" value="Methyltransf_11"/>
</dbReference>
<accession>A0A378JK66</accession>
<reference evidence="5 6" key="1">
    <citation type="submission" date="2018-06" db="EMBL/GenBank/DDBJ databases">
        <authorList>
            <consortium name="Pathogen Informatics"/>
            <person name="Doyle S."/>
        </authorList>
    </citation>
    <scope>NUCLEOTIDE SEQUENCE [LARGE SCALE GENOMIC DNA]</scope>
    <source>
        <strain evidence="5 6">NCTC13316</strain>
    </source>
</reference>
<evidence type="ECO:0000313" key="5">
    <source>
        <dbReference type="EMBL" id="STX51131.1"/>
    </source>
</evidence>